<organism evidence="1 2">
    <name type="scientific">Porphyromonas macacae</name>
    <dbReference type="NCBI Taxonomy" id="28115"/>
    <lineage>
        <taxon>Bacteria</taxon>
        <taxon>Pseudomonadati</taxon>
        <taxon>Bacteroidota</taxon>
        <taxon>Bacteroidia</taxon>
        <taxon>Bacteroidales</taxon>
        <taxon>Porphyromonadaceae</taxon>
        <taxon>Porphyromonas</taxon>
    </lineage>
</organism>
<reference evidence="1 2" key="1">
    <citation type="submission" date="2014-09" db="EMBL/GenBank/DDBJ databases">
        <title>Draft Genome Sequence of Porphyromonas macacae COT-192_OH2859.</title>
        <authorList>
            <person name="Wallis C."/>
            <person name="Deusch O."/>
            <person name="O'Flynn C."/>
            <person name="Davis I."/>
            <person name="Horsfall A."/>
            <person name="Kirkwood N."/>
            <person name="Harris S."/>
            <person name="Eisen J.A."/>
            <person name="Coil D.A."/>
            <person name="Darling A.E."/>
            <person name="Jospin G."/>
            <person name="Alexiev A."/>
        </authorList>
    </citation>
    <scope>NUCLEOTIDE SEQUENCE [LARGE SCALE GENOMIC DNA]</scope>
    <source>
        <strain evidence="2">COT-192 OH2859</strain>
    </source>
</reference>
<proteinExistence type="predicted"/>
<dbReference type="Pfam" id="PF17642">
    <property type="entry name" value="TssD"/>
    <property type="match status" value="1"/>
</dbReference>
<evidence type="ECO:0008006" key="3">
    <source>
        <dbReference type="Google" id="ProtNLM"/>
    </source>
</evidence>
<name>A0A0A2E3M7_9PORP</name>
<accession>A0A0A2E3M7</accession>
<gene>
    <name evidence="1" type="ORF">HQ47_08320</name>
</gene>
<dbReference type="Proteomes" id="UP000030103">
    <property type="component" value="Unassembled WGS sequence"/>
</dbReference>
<protein>
    <recommendedName>
        <fullName evidence="3">Type VI secretion system needle protein Hcp</fullName>
    </recommendedName>
</protein>
<dbReference type="AlphaFoldDB" id="A0A0A2E3M7"/>
<evidence type="ECO:0000313" key="1">
    <source>
        <dbReference type="EMBL" id="KGN73451.1"/>
    </source>
</evidence>
<dbReference type="EMBL" id="JRFA01000023">
    <property type="protein sequence ID" value="KGN73451.1"/>
    <property type="molecule type" value="Genomic_DNA"/>
</dbReference>
<dbReference type="InterPro" id="IPR041408">
    <property type="entry name" value="Hcp_Tssd"/>
</dbReference>
<keyword evidence="2" id="KW-1185">Reference proteome</keyword>
<dbReference type="GO" id="GO:0033104">
    <property type="term" value="C:type VI protein secretion system complex"/>
    <property type="evidence" value="ECO:0007669"/>
    <property type="project" value="InterPro"/>
</dbReference>
<dbReference type="OrthoDB" id="1027517at2"/>
<sequence length="141" mass="15690">MFGHRSFLRIGSLDDASIKGLLTEGIELENCRYSFSQPMDSKGKAQGEVRGGSICMTFPNIPSNEIIDWMLNPRKYKDGAIVICNMENEPLEKIFFTKAACTGINLSYTRRGKSYVGTEITIQAEKLVVGSAILDNDWNNS</sequence>
<comment type="caution">
    <text evidence="1">The sequence shown here is derived from an EMBL/GenBank/DDBJ whole genome shotgun (WGS) entry which is preliminary data.</text>
</comment>
<dbReference type="STRING" id="28115.HQ47_08320"/>
<evidence type="ECO:0000313" key="2">
    <source>
        <dbReference type="Proteomes" id="UP000030103"/>
    </source>
</evidence>
<dbReference type="RefSeq" id="WP_036874644.1">
    <property type="nucleotide sequence ID" value="NZ_JASBZX010000013.1"/>
</dbReference>